<accession>A0A822Y9K7</accession>
<dbReference type="EMBL" id="DUZY01000002">
    <property type="protein sequence ID" value="DAD28783.1"/>
    <property type="molecule type" value="Genomic_DNA"/>
</dbReference>
<protein>
    <submittedName>
        <fullName evidence="1">Uncharacterized protein</fullName>
    </submittedName>
</protein>
<evidence type="ECO:0000313" key="2">
    <source>
        <dbReference type="Proteomes" id="UP000607653"/>
    </source>
</evidence>
<organism evidence="1 2">
    <name type="scientific">Nelumbo nucifera</name>
    <name type="common">Sacred lotus</name>
    <dbReference type="NCBI Taxonomy" id="4432"/>
    <lineage>
        <taxon>Eukaryota</taxon>
        <taxon>Viridiplantae</taxon>
        <taxon>Streptophyta</taxon>
        <taxon>Embryophyta</taxon>
        <taxon>Tracheophyta</taxon>
        <taxon>Spermatophyta</taxon>
        <taxon>Magnoliopsida</taxon>
        <taxon>Proteales</taxon>
        <taxon>Nelumbonaceae</taxon>
        <taxon>Nelumbo</taxon>
    </lineage>
</organism>
<sequence length="32" mass="3599">MHSQQSIVPNKIILEKQPYQTPSYEVGSLLAV</sequence>
<comment type="caution">
    <text evidence="1">The sequence shown here is derived from an EMBL/GenBank/DDBJ whole genome shotgun (WGS) entry which is preliminary data.</text>
</comment>
<dbReference type="Proteomes" id="UP000607653">
    <property type="component" value="Unassembled WGS sequence"/>
</dbReference>
<evidence type="ECO:0000313" key="1">
    <source>
        <dbReference type="EMBL" id="DAD28783.1"/>
    </source>
</evidence>
<keyword evidence="2" id="KW-1185">Reference proteome</keyword>
<dbReference type="AlphaFoldDB" id="A0A822Y9K7"/>
<gene>
    <name evidence="1" type="ORF">HUJ06_030252</name>
</gene>
<reference evidence="1 2" key="1">
    <citation type="journal article" date="2020" name="Mol. Biol. Evol.">
        <title>Distinct Expression and Methylation Patterns for Genes with Different Fates following a Single Whole-Genome Duplication in Flowering Plants.</title>
        <authorList>
            <person name="Shi T."/>
            <person name="Rahmani R.S."/>
            <person name="Gugger P.F."/>
            <person name="Wang M."/>
            <person name="Li H."/>
            <person name="Zhang Y."/>
            <person name="Li Z."/>
            <person name="Wang Q."/>
            <person name="Van de Peer Y."/>
            <person name="Marchal K."/>
            <person name="Chen J."/>
        </authorList>
    </citation>
    <scope>NUCLEOTIDE SEQUENCE [LARGE SCALE GENOMIC DNA]</scope>
    <source>
        <tissue evidence="1">Leaf</tissue>
    </source>
</reference>
<proteinExistence type="predicted"/>
<name>A0A822Y9K7_NELNU</name>